<dbReference type="Pfam" id="PF01494">
    <property type="entry name" value="FAD_binding_3"/>
    <property type="match status" value="1"/>
</dbReference>
<keyword evidence="10" id="KW-1185">Reference proteome</keyword>
<dbReference type="SUPFAM" id="SSF51905">
    <property type="entry name" value="FAD/NAD(P)-binding domain"/>
    <property type="match status" value="1"/>
</dbReference>
<evidence type="ECO:0000256" key="6">
    <source>
        <dbReference type="ARBA" id="ARBA00023002"/>
    </source>
</evidence>
<protein>
    <submittedName>
        <fullName evidence="9">UbiH/UbiF/VisC/COQ6 family ubiquinone biosynthesis hydroxylase</fullName>
    </submittedName>
</protein>
<keyword evidence="4" id="KW-0285">Flavoprotein</keyword>
<reference evidence="10" key="1">
    <citation type="journal article" date="2019" name="Int. J. Syst. Evol. Microbiol.">
        <title>The Global Catalogue of Microorganisms (GCM) 10K type strain sequencing project: providing services to taxonomists for standard genome sequencing and annotation.</title>
        <authorList>
            <consortium name="The Broad Institute Genomics Platform"/>
            <consortium name="The Broad Institute Genome Sequencing Center for Infectious Disease"/>
            <person name="Wu L."/>
            <person name="Ma J."/>
        </authorList>
    </citation>
    <scope>NUCLEOTIDE SEQUENCE [LARGE SCALE GENOMIC DNA]</scope>
    <source>
        <strain evidence="10">KCTC 42953</strain>
    </source>
</reference>
<comment type="similarity">
    <text evidence="3">Belongs to the UbiH/COQ6 family.</text>
</comment>
<dbReference type="InterPro" id="IPR010971">
    <property type="entry name" value="UbiH/COQ6"/>
</dbReference>
<evidence type="ECO:0000313" key="10">
    <source>
        <dbReference type="Proteomes" id="UP001595533"/>
    </source>
</evidence>
<evidence type="ECO:0000256" key="1">
    <source>
        <dbReference type="ARBA" id="ARBA00001974"/>
    </source>
</evidence>
<keyword evidence="9" id="KW-0830">Ubiquinone</keyword>
<dbReference type="RefSeq" id="WP_077412554.1">
    <property type="nucleotide sequence ID" value="NZ_JBHRTS010000010.1"/>
</dbReference>
<dbReference type="EMBL" id="JBHRTS010000010">
    <property type="protein sequence ID" value="MFC3195770.1"/>
    <property type="molecule type" value="Genomic_DNA"/>
</dbReference>
<comment type="caution">
    <text evidence="9">The sequence shown here is derived from an EMBL/GenBank/DDBJ whole genome shotgun (WGS) entry which is preliminary data.</text>
</comment>
<keyword evidence="6" id="KW-0560">Oxidoreductase</keyword>
<feature type="domain" description="FAD-binding" evidence="8">
    <location>
        <begin position="13"/>
        <end position="357"/>
    </location>
</feature>
<evidence type="ECO:0000256" key="2">
    <source>
        <dbReference type="ARBA" id="ARBA00004749"/>
    </source>
</evidence>
<keyword evidence="5" id="KW-0274">FAD</keyword>
<dbReference type="PANTHER" id="PTHR43876">
    <property type="entry name" value="UBIQUINONE BIOSYNTHESIS MONOOXYGENASE COQ6, MITOCHONDRIAL"/>
    <property type="match status" value="1"/>
</dbReference>
<accession>A0ABV7JCB1</accession>
<evidence type="ECO:0000259" key="8">
    <source>
        <dbReference type="Pfam" id="PF01494"/>
    </source>
</evidence>
<dbReference type="InterPro" id="IPR002938">
    <property type="entry name" value="FAD-bd"/>
</dbReference>
<keyword evidence="7" id="KW-0503">Monooxygenase</keyword>
<evidence type="ECO:0000256" key="5">
    <source>
        <dbReference type="ARBA" id="ARBA00022827"/>
    </source>
</evidence>
<evidence type="ECO:0000256" key="4">
    <source>
        <dbReference type="ARBA" id="ARBA00022630"/>
    </source>
</evidence>
<evidence type="ECO:0000313" key="9">
    <source>
        <dbReference type="EMBL" id="MFC3195770.1"/>
    </source>
</evidence>
<proteinExistence type="inferred from homology"/>
<dbReference type="PRINTS" id="PR00420">
    <property type="entry name" value="RNGMNOXGNASE"/>
</dbReference>
<gene>
    <name evidence="9" type="ORF">ACFODZ_16055</name>
</gene>
<evidence type="ECO:0000256" key="7">
    <source>
        <dbReference type="ARBA" id="ARBA00023033"/>
    </source>
</evidence>
<comment type="cofactor">
    <cofactor evidence="1">
        <name>FAD</name>
        <dbReference type="ChEBI" id="CHEBI:57692"/>
    </cofactor>
</comment>
<dbReference type="PANTHER" id="PTHR43876:SF8">
    <property type="entry name" value="2-OCTAPRENYL-6-METHOXYPHENOL HYDROXYLASE"/>
    <property type="match status" value="1"/>
</dbReference>
<dbReference type="Gene3D" id="3.50.50.60">
    <property type="entry name" value="FAD/NAD(P)-binding domain"/>
    <property type="match status" value="2"/>
</dbReference>
<dbReference type="Proteomes" id="UP001595533">
    <property type="component" value="Unassembled WGS sequence"/>
</dbReference>
<sequence>MTPNNNSIDQDHRCDVIIVGGGMVGLATALRLARSGIKVAMLEASLPKETMHHNSFDSRTLVVNPASRQFWQDLGIWQSISQSAAVIDQVHVSNQGHFGTVLFDKNEFSVEALGHVVEAQVLGGVLWQQVKKTTGVHLIAPAELTAFEVSDEHVTVQFKHQQLSQKLQARLLIAADGAQSSIRQQLNLPTHTKAYEKTAIICNLKTEQPHRNRAYERLTRTGPFALLPFGDRMGLVWSNTHEQAGRLLAMDEGRFINAAQAAFGQRLGRFMQIGQRHSYPLHQVRVERQYANRVVLMGNAAHAVSPVSAQGLNLAVRGVRRLTQLLTEAHAHGGDLGAEKLLAEYQVASLPDQQQVLNYTDDLMTWFKIDEPVIAGLRSLGLLAIDSSPTLKKRLYELAGGLNY</sequence>
<name>A0ABV7JCB1_9GAMM</name>
<dbReference type="InterPro" id="IPR051205">
    <property type="entry name" value="UbiH/COQ6_monooxygenase"/>
</dbReference>
<evidence type="ECO:0000256" key="3">
    <source>
        <dbReference type="ARBA" id="ARBA00005349"/>
    </source>
</evidence>
<comment type="pathway">
    <text evidence="2">Cofactor biosynthesis; ubiquinone biosynthesis.</text>
</comment>
<dbReference type="InterPro" id="IPR036188">
    <property type="entry name" value="FAD/NAD-bd_sf"/>
</dbReference>
<dbReference type="NCBIfam" id="TIGR01988">
    <property type="entry name" value="Ubi-OHases"/>
    <property type="match status" value="1"/>
</dbReference>
<organism evidence="9 10">
    <name type="scientific">Marinicella sediminis</name>
    <dbReference type="NCBI Taxonomy" id="1792834"/>
    <lineage>
        <taxon>Bacteria</taxon>
        <taxon>Pseudomonadati</taxon>
        <taxon>Pseudomonadota</taxon>
        <taxon>Gammaproteobacteria</taxon>
        <taxon>Lysobacterales</taxon>
        <taxon>Marinicellaceae</taxon>
        <taxon>Marinicella</taxon>
    </lineage>
</organism>